<gene>
    <name evidence="5" type="primary">coaE</name>
    <name evidence="7" type="ORF">CYR75_12995</name>
</gene>
<dbReference type="RefSeq" id="WP_101500423.1">
    <property type="nucleotide sequence ID" value="NZ_CP025583.1"/>
</dbReference>
<dbReference type="PROSITE" id="PS51219">
    <property type="entry name" value="DPCK"/>
    <property type="match status" value="1"/>
</dbReference>
<keyword evidence="5" id="KW-0808">Transferase</keyword>
<dbReference type="GO" id="GO:0005737">
    <property type="term" value="C:cytoplasm"/>
    <property type="evidence" value="ECO:0007669"/>
    <property type="project" value="UniProtKB-SubCell"/>
</dbReference>
<protein>
    <recommendedName>
        <fullName evidence="5 6">Dephospho-CoA kinase</fullName>
        <ecNumber evidence="5 6">2.7.1.24</ecNumber>
    </recommendedName>
    <alternativeName>
        <fullName evidence="5">Dephosphocoenzyme A kinase</fullName>
    </alternativeName>
</protein>
<keyword evidence="4 5" id="KW-0173">Coenzyme A biosynthesis</keyword>
<dbReference type="UniPathway" id="UPA00241">
    <property type="reaction ID" value="UER00356"/>
</dbReference>
<evidence type="ECO:0000256" key="5">
    <source>
        <dbReference type="HAMAP-Rule" id="MF_00376"/>
    </source>
</evidence>
<evidence type="ECO:0000256" key="2">
    <source>
        <dbReference type="ARBA" id="ARBA00022741"/>
    </source>
</evidence>
<dbReference type="InterPro" id="IPR027417">
    <property type="entry name" value="P-loop_NTPase"/>
</dbReference>
<proteinExistence type="inferred from homology"/>
<dbReference type="GO" id="GO:0015937">
    <property type="term" value="P:coenzyme A biosynthetic process"/>
    <property type="evidence" value="ECO:0007669"/>
    <property type="project" value="UniProtKB-UniRule"/>
</dbReference>
<evidence type="ECO:0000256" key="6">
    <source>
        <dbReference type="NCBIfam" id="TIGR00152"/>
    </source>
</evidence>
<comment type="similarity">
    <text evidence="1 5">Belongs to the CoaE family.</text>
</comment>
<keyword evidence="2 5" id="KW-0547">Nucleotide-binding</keyword>
<dbReference type="CDD" id="cd02022">
    <property type="entry name" value="DPCK"/>
    <property type="match status" value="1"/>
</dbReference>
<dbReference type="EMBL" id="CP025583">
    <property type="protein sequence ID" value="AUM75078.1"/>
    <property type="molecule type" value="Genomic_DNA"/>
</dbReference>
<dbReference type="AlphaFoldDB" id="A0A2K9MHG3"/>
<keyword evidence="8" id="KW-1185">Reference proteome</keyword>
<dbReference type="KEGG" id="paru:CYR75_12995"/>
<dbReference type="HAMAP" id="MF_00376">
    <property type="entry name" value="Dephospho_CoA_kinase"/>
    <property type="match status" value="1"/>
</dbReference>
<comment type="subcellular location">
    <subcellularLocation>
        <location evidence="5">Cytoplasm</location>
    </subcellularLocation>
</comment>
<evidence type="ECO:0000256" key="4">
    <source>
        <dbReference type="ARBA" id="ARBA00022993"/>
    </source>
</evidence>
<comment type="pathway">
    <text evidence="5">Cofactor biosynthesis; coenzyme A biosynthesis; CoA from (R)-pantothenate: step 5/5.</text>
</comment>
<name>A0A2K9MHG3_9RHOB</name>
<accession>A0A2K9MHG3</accession>
<dbReference type="Gene3D" id="3.40.50.300">
    <property type="entry name" value="P-loop containing nucleotide triphosphate hydrolases"/>
    <property type="match status" value="1"/>
</dbReference>
<organism evidence="7 8">
    <name type="scientific">Paracoccus jeotgali</name>
    <dbReference type="NCBI Taxonomy" id="2065379"/>
    <lineage>
        <taxon>Bacteria</taxon>
        <taxon>Pseudomonadati</taxon>
        <taxon>Pseudomonadota</taxon>
        <taxon>Alphaproteobacteria</taxon>
        <taxon>Rhodobacterales</taxon>
        <taxon>Paracoccaceae</taxon>
        <taxon>Paracoccus</taxon>
    </lineage>
</organism>
<dbReference type="GO" id="GO:0005524">
    <property type="term" value="F:ATP binding"/>
    <property type="evidence" value="ECO:0007669"/>
    <property type="project" value="UniProtKB-UniRule"/>
</dbReference>
<comment type="catalytic activity">
    <reaction evidence="5">
        <text>3'-dephospho-CoA + ATP = ADP + CoA + H(+)</text>
        <dbReference type="Rhea" id="RHEA:18245"/>
        <dbReference type="ChEBI" id="CHEBI:15378"/>
        <dbReference type="ChEBI" id="CHEBI:30616"/>
        <dbReference type="ChEBI" id="CHEBI:57287"/>
        <dbReference type="ChEBI" id="CHEBI:57328"/>
        <dbReference type="ChEBI" id="CHEBI:456216"/>
        <dbReference type="EC" id="2.7.1.24"/>
    </reaction>
</comment>
<dbReference type="NCBIfam" id="TIGR00152">
    <property type="entry name" value="dephospho-CoA kinase"/>
    <property type="match status" value="1"/>
</dbReference>
<evidence type="ECO:0000313" key="8">
    <source>
        <dbReference type="Proteomes" id="UP000234882"/>
    </source>
</evidence>
<dbReference type="OrthoDB" id="9812943at2"/>
<dbReference type="PANTHER" id="PTHR10695">
    <property type="entry name" value="DEPHOSPHO-COA KINASE-RELATED"/>
    <property type="match status" value="1"/>
</dbReference>
<keyword evidence="5" id="KW-0963">Cytoplasm</keyword>
<comment type="function">
    <text evidence="5">Catalyzes the phosphorylation of the 3'-hydroxyl group of dephosphocoenzyme A to form coenzyme A.</text>
</comment>
<dbReference type="InterPro" id="IPR001977">
    <property type="entry name" value="Depp_CoAkinase"/>
</dbReference>
<reference evidence="8" key="1">
    <citation type="submission" date="2017-12" db="EMBL/GenBank/DDBJ databases">
        <title>Genomic analysis of Paracoccus sp. CBA4604.</title>
        <authorList>
            <person name="Roh S.W."/>
            <person name="Kim J.Y."/>
            <person name="Kim J.S."/>
        </authorList>
    </citation>
    <scope>NUCLEOTIDE SEQUENCE [LARGE SCALE GENOMIC DNA]</scope>
    <source>
        <strain evidence="8">CBA4604</strain>
    </source>
</reference>
<dbReference type="Proteomes" id="UP000234882">
    <property type="component" value="Chromosome"/>
</dbReference>
<keyword evidence="5 7" id="KW-0418">Kinase</keyword>
<dbReference type="EC" id="2.7.1.24" evidence="5 6"/>
<keyword evidence="3 5" id="KW-0067">ATP-binding</keyword>
<dbReference type="SUPFAM" id="SSF52540">
    <property type="entry name" value="P-loop containing nucleoside triphosphate hydrolases"/>
    <property type="match status" value="1"/>
</dbReference>
<evidence type="ECO:0000256" key="3">
    <source>
        <dbReference type="ARBA" id="ARBA00022840"/>
    </source>
</evidence>
<feature type="binding site" evidence="5">
    <location>
        <begin position="12"/>
        <end position="17"/>
    </location>
    <ligand>
        <name>ATP</name>
        <dbReference type="ChEBI" id="CHEBI:30616"/>
    </ligand>
</feature>
<dbReference type="PANTHER" id="PTHR10695:SF46">
    <property type="entry name" value="BIFUNCTIONAL COENZYME A SYNTHASE-RELATED"/>
    <property type="match status" value="1"/>
</dbReference>
<sequence>MTYRLGLTGSIGMGKSTAAAMFAELGHPVWDADAAVHRLYALGGAATEPVGEAFPDAITQGAVNRHLLKQSIAKDATALNRLESIVHPLVAADRQHFIAQAAEAGAPLVVLDIPLLFETGAEAMLDGVAVVSTDAATQKARVMARPGITAETLDLILSRQMPDVEKRKRADWVIPTDTLDGARAAIRAICDDILGQSDA</sequence>
<dbReference type="Pfam" id="PF01121">
    <property type="entry name" value="CoaE"/>
    <property type="match status" value="1"/>
</dbReference>
<evidence type="ECO:0000256" key="1">
    <source>
        <dbReference type="ARBA" id="ARBA00009018"/>
    </source>
</evidence>
<dbReference type="GO" id="GO:0004140">
    <property type="term" value="F:dephospho-CoA kinase activity"/>
    <property type="evidence" value="ECO:0007669"/>
    <property type="project" value="UniProtKB-UniRule"/>
</dbReference>
<evidence type="ECO:0000313" key="7">
    <source>
        <dbReference type="EMBL" id="AUM75078.1"/>
    </source>
</evidence>